<evidence type="ECO:0000313" key="2">
    <source>
        <dbReference type="EMBL" id="GAG39050.1"/>
    </source>
</evidence>
<feature type="non-terminal residue" evidence="2">
    <location>
        <position position="246"/>
    </location>
</feature>
<gene>
    <name evidence="2" type="ORF">S01H1_69315</name>
</gene>
<feature type="non-terminal residue" evidence="2">
    <location>
        <position position="1"/>
    </location>
</feature>
<comment type="caution">
    <text evidence="2">The sequence shown here is derived from an EMBL/GenBank/DDBJ whole genome shotgun (WGS) entry which is preliminary data.</text>
</comment>
<dbReference type="PANTHER" id="PTHR43236:SF2">
    <property type="entry name" value="BLL0069 PROTEIN"/>
    <property type="match status" value="1"/>
</dbReference>
<dbReference type="InterPro" id="IPR052345">
    <property type="entry name" value="Rad_response_metalloprotease"/>
</dbReference>
<dbReference type="PANTHER" id="PTHR43236">
    <property type="entry name" value="ANTITOXIN HIGA1"/>
    <property type="match status" value="1"/>
</dbReference>
<dbReference type="AlphaFoldDB" id="X0X7P0"/>
<protein>
    <recommendedName>
        <fullName evidence="1">IrrE N-terminal-like domain-containing protein</fullName>
    </recommendedName>
</protein>
<feature type="domain" description="IrrE N-terminal-like" evidence="1">
    <location>
        <begin position="189"/>
        <end position="236"/>
    </location>
</feature>
<sequence>RIKIQRKLFLWALERCGKTEEAMQRKFPKIADWLSGEVYPTLKQLEKFAAATYTPVGYFFLNEPPEDKLPIPDFRTVKGQPERPSPHLLDTIQTMQSRREWMREFLLEEGQTPLSFIKSATLRTNPAKVAMEMSNILSLSGGWAKRVRTWTEALRLLREAIEDAGVMIVINGVVGNNPYRPLDVAEFRGFALVDEYAPLIFINGRDSISAKMFTIIHELSHLWLGYEGVSNFDELKPVETNVEEFC</sequence>
<dbReference type="InterPro" id="IPR010359">
    <property type="entry name" value="IrrE_HExxH"/>
</dbReference>
<reference evidence="2" key="1">
    <citation type="journal article" date="2014" name="Front. Microbiol.">
        <title>High frequency of phylogenetically diverse reductive dehalogenase-homologous genes in deep subseafloor sedimentary metagenomes.</title>
        <authorList>
            <person name="Kawai M."/>
            <person name="Futagami T."/>
            <person name="Toyoda A."/>
            <person name="Takaki Y."/>
            <person name="Nishi S."/>
            <person name="Hori S."/>
            <person name="Arai W."/>
            <person name="Tsubouchi T."/>
            <person name="Morono Y."/>
            <person name="Uchiyama I."/>
            <person name="Ito T."/>
            <person name="Fujiyama A."/>
            <person name="Inagaki F."/>
            <person name="Takami H."/>
        </authorList>
    </citation>
    <scope>NUCLEOTIDE SEQUENCE</scope>
    <source>
        <strain evidence="2">Expedition CK06-06</strain>
    </source>
</reference>
<dbReference type="Gene3D" id="1.10.10.2910">
    <property type="match status" value="1"/>
</dbReference>
<evidence type="ECO:0000259" key="1">
    <source>
        <dbReference type="Pfam" id="PF06114"/>
    </source>
</evidence>
<accession>X0X7P0</accession>
<dbReference type="EMBL" id="BARS01046017">
    <property type="protein sequence ID" value="GAG39050.1"/>
    <property type="molecule type" value="Genomic_DNA"/>
</dbReference>
<organism evidence="2">
    <name type="scientific">marine sediment metagenome</name>
    <dbReference type="NCBI Taxonomy" id="412755"/>
    <lineage>
        <taxon>unclassified sequences</taxon>
        <taxon>metagenomes</taxon>
        <taxon>ecological metagenomes</taxon>
    </lineage>
</organism>
<proteinExistence type="predicted"/>
<dbReference type="Pfam" id="PF06114">
    <property type="entry name" value="Peptidase_M78"/>
    <property type="match status" value="1"/>
</dbReference>
<name>X0X7P0_9ZZZZ</name>